<reference evidence="2" key="1">
    <citation type="submission" date="2019-02" db="EMBL/GenBank/DDBJ databases">
        <authorList>
            <person name="Gruber-Vodicka R. H."/>
            <person name="Seah K. B. B."/>
        </authorList>
    </citation>
    <scope>NUCLEOTIDE SEQUENCE</scope>
    <source>
        <strain evidence="2">BECK_S313</strain>
    </source>
</reference>
<keyword evidence="1" id="KW-1133">Transmembrane helix</keyword>
<evidence type="ECO:0000256" key="1">
    <source>
        <dbReference type="SAM" id="Phobius"/>
    </source>
</evidence>
<organism evidence="2">
    <name type="scientific">Candidatus Kentrum sp. LPFa</name>
    <dbReference type="NCBI Taxonomy" id="2126335"/>
    <lineage>
        <taxon>Bacteria</taxon>
        <taxon>Pseudomonadati</taxon>
        <taxon>Pseudomonadota</taxon>
        <taxon>Gammaproteobacteria</taxon>
        <taxon>Candidatus Kentrum</taxon>
    </lineage>
</organism>
<protein>
    <submittedName>
        <fullName evidence="2">Uncharacterized protein</fullName>
    </submittedName>
</protein>
<sequence>MTWRYDCRGGYPDGLLTNFLLAHWLLLLAGALALPIIGLGVYILHTRIEAKIAGLEEL</sequence>
<feature type="transmembrane region" description="Helical" evidence="1">
    <location>
        <begin position="20"/>
        <end position="44"/>
    </location>
</feature>
<dbReference type="EMBL" id="CAADFK010000222">
    <property type="protein sequence ID" value="VFK20713.1"/>
    <property type="molecule type" value="Genomic_DNA"/>
</dbReference>
<evidence type="ECO:0000313" key="2">
    <source>
        <dbReference type="EMBL" id="VFK20713.1"/>
    </source>
</evidence>
<dbReference type="AlphaFoldDB" id="A0A450WUF8"/>
<proteinExistence type="predicted"/>
<accession>A0A450WUF8</accession>
<keyword evidence="1" id="KW-0472">Membrane</keyword>
<name>A0A450WUF8_9GAMM</name>
<keyword evidence="1" id="KW-0812">Transmembrane</keyword>
<gene>
    <name evidence="2" type="ORF">BECKLPF1236B_GA0070989_12224</name>
</gene>